<evidence type="ECO:0000313" key="1">
    <source>
        <dbReference type="EMBL" id="SUB98083.1"/>
    </source>
</evidence>
<dbReference type="EMBL" id="UGTF01000006">
    <property type="protein sequence ID" value="SUB98083.1"/>
    <property type="molecule type" value="Genomic_DNA"/>
</dbReference>
<evidence type="ECO:0000313" key="2">
    <source>
        <dbReference type="Proteomes" id="UP000254156"/>
    </source>
</evidence>
<proteinExistence type="predicted"/>
<reference evidence="1 2" key="1">
    <citation type="submission" date="2018-06" db="EMBL/GenBank/DDBJ databases">
        <authorList>
            <consortium name="Pathogen Informatics"/>
            <person name="Doyle S."/>
        </authorList>
    </citation>
    <scope>NUCLEOTIDE SEQUENCE [LARGE SCALE GENOMIC DNA]</scope>
    <source>
        <strain evidence="1 2">NCTC11632</strain>
    </source>
</reference>
<gene>
    <name evidence="1" type="ORF">NCTC11632_02156</name>
</gene>
<accession>A0A379EH09</accession>
<name>A0A379EH09_9PORP</name>
<sequence>MMLVTVRLPHPQEVAGFVRTIERVIAAHVAFLSKMSPCIVPPLVDAAVGISQLDGTMFTVEEKIEDMAPLIRHAAQIETLVFVAQRLPLRQDTFAHAIPFVVLPCGFRSPGVVTLNKLPRSSYS</sequence>
<dbReference type="AlphaFoldDB" id="A0A379EH09"/>
<protein>
    <submittedName>
        <fullName evidence="1">Uncharacterized protein</fullName>
    </submittedName>
</protein>
<organism evidence="1 2">
    <name type="scientific">Porphyromonas macacae</name>
    <dbReference type="NCBI Taxonomy" id="28115"/>
    <lineage>
        <taxon>Bacteria</taxon>
        <taxon>Pseudomonadati</taxon>
        <taxon>Bacteroidota</taxon>
        <taxon>Bacteroidia</taxon>
        <taxon>Bacteroidales</taxon>
        <taxon>Porphyromonadaceae</taxon>
        <taxon>Porphyromonas</taxon>
    </lineage>
</organism>
<dbReference type="Proteomes" id="UP000254156">
    <property type="component" value="Unassembled WGS sequence"/>
</dbReference>